<keyword evidence="5" id="KW-0486">Methionine biosynthesis</keyword>
<comment type="caution">
    <text evidence="7">The sequence shown here is derived from an EMBL/GenBank/DDBJ whole genome shotgun (WGS) entry which is preliminary data.</text>
</comment>
<reference evidence="7 8" key="1">
    <citation type="submission" date="2020-07" db="EMBL/GenBank/DDBJ databases">
        <title>Facklamia lactis sp. nov., isolated from raw milk.</title>
        <authorList>
            <person name="Doll E.V."/>
            <person name="Huptas C."/>
            <person name="Staib L."/>
            <person name="Wenning M."/>
            <person name="Scherer S."/>
        </authorList>
    </citation>
    <scope>NUCLEOTIDE SEQUENCE [LARGE SCALE GENOMIC DNA]</scope>
    <source>
        <strain evidence="7 8">DSM 111018</strain>
    </source>
</reference>
<organism evidence="7 8">
    <name type="scientific">Facklamia lactis</name>
    <dbReference type="NCBI Taxonomy" id="2749967"/>
    <lineage>
        <taxon>Bacteria</taxon>
        <taxon>Bacillati</taxon>
        <taxon>Bacillota</taxon>
        <taxon>Bacilli</taxon>
        <taxon>Lactobacillales</taxon>
        <taxon>Aerococcaceae</taxon>
        <taxon>Facklamia</taxon>
    </lineage>
</organism>
<evidence type="ECO:0000259" key="6">
    <source>
        <dbReference type="Pfam" id="PF01048"/>
    </source>
</evidence>
<gene>
    <name evidence="7" type="ORF">HZY91_02015</name>
</gene>
<dbReference type="InterPro" id="IPR000845">
    <property type="entry name" value="Nucleoside_phosphorylase_d"/>
</dbReference>
<keyword evidence="4 7" id="KW-0378">Hydrolase</keyword>
<evidence type="ECO:0000313" key="7">
    <source>
        <dbReference type="EMBL" id="MBG9985665.1"/>
    </source>
</evidence>
<dbReference type="InterPro" id="IPR010049">
    <property type="entry name" value="MTA_SAH_Nsdase"/>
</dbReference>
<dbReference type="EC" id="3.2.2.9" evidence="2"/>
<protein>
    <recommendedName>
        <fullName evidence="2">adenosylhomocysteine nucleosidase</fullName>
        <ecNumber evidence="2">3.2.2.9</ecNumber>
    </recommendedName>
</protein>
<accession>A0ABS0LQ98</accession>
<dbReference type="Pfam" id="PF01048">
    <property type="entry name" value="PNP_UDP_1"/>
    <property type="match status" value="1"/>
</dbReference>
<evidence type="ECO:0000256" key="1">
    <source>
        <dbReference type="ARBA" id="ARBA00004945"/>
    </source>
</evidence>
<dbReference type="NCBIfam" id="TIGR01704">
    <property type="entry name" value="MTA_SAH-Nsdase"/>
    <property type="match status" value="1"/>
</dbReference>
<feature type="domain" description="Nucleoside phosphorylase" evidence="6">
    <location>
        <begin position="4"/>
        <end position="228"/>
    </location>
</feature>
<dbReference type="PANTHER" id="PTHR46832:SF1">
    <property type="entry name" value="5'-METHYLTHIOADENOSINE_S-ADENOSYLHOMOCYSTEINE NUCLEOSIDASE"/>
    <property type="match status" value="1"/>
</dbReference>
<proteinExistence type="predicted"/>
<keyword evidence="3" id="KW-0028">Amino-acid biosynthesis</keyword>
<dbReference type="NCBIfam" id="NF004079">
    <property type="entry name" value="PRK05584.1"/>
    <property type="match status" value="1"/>
</dbReference>
<dbReference type="InterPro" id="IPR035994">
    <property type="entry name" value="Nucleoside_phosphorylase_sf"/>
</dbReference>
<evidence type="ECO:0000313" key="8">
    <source>
        <dbReference type="Proteomes" id="UP000721415"/>
    </source>
</evidence>
<dbReference type="Proteomes" id="UP000721415">
    <property type="component" value="Unassembled WGS sequence"/>
</dbReference>
<name>A0ABS0LQ98_9LACT</name>
<dbReference type="CDD" id="cd09008">
    <property type="entry name" value="MTAN"/>
    <property type="match status" value="1"/>
</dbReference>
<dbReference type="SUPFAM" id="SSF53167">
    <property type="entry name" value="Purine and uridine phosphorylases"/>
    <property type="match status" value="1"/>
</dbReference>
<sequence length="231" mass="25442">MYQKIGVIGAMEEEIRLLRQQMQEVVVTNKYQFVFYQGQLNQQNIVLVQSGIGKVNASLSVALLVELFNVDFVINTGTAGAVDPGLKVGDLVIAQSLIHHDVDVTAFGYKKGQMAGMPEQYYPDSQAIQITKEVARRQGLEPILAQIASADEFVNNQARIETIRKEFPVVRAVEMESAAIAQACHVLEKPYLIIRCISDSADEEANMNFDEFLVLAGGISAKIVVELLGKL</sequence>
<keyword evidence="8" id="KW-1185">Reference proteome</keyword>
<dbReference type="PANTHER" id="PTHR46832">
    <property type="entry name" value="5'-METHYLTHIOADENOSINE/S-ADENOSYLHOMOCYSTEINE NUCLEOSIDASE"/>
    <property type="match status" value="1"/>
</dbReference>
<evidence type="ECO:0000256" key="4">
    <source>
        <dbReference type="ARBA" id="ARBA00022801"/>
    </source>
</evidence>
<dbReference type="EMBL" id="JACBXQ010000001">
    <property type="protein sequence ID" value="MBG9985665.1"/>
    <property type="molecule type" value="Genomic_DNA"/>
</dbReference>
<keyword evidence="7" id="KW-0326">Glycosidase</keyword>
<dbReference type="GO" id="GO:0008782">
    <property type="term" value="F:adenosylhomocysteine nucleosidase activity"/>
    <property type="evidence" value="ECO:0007669"/>
    <property type="project" value="UniProtKB-EC"/>
</dbReference>
<dbReference type="Gene3D" id="3.40.50.1580">
    <property type="entry name" value="Nucleoside phosphorylase domain"/>
    <property type="match status" value="1"/>
</dbReference>
<evidence type="ECO:0000256" key="2">
    <source>
        <dbReference type="ARBA" id="ARBA00011974"/>
    </source>
</evidence>
<comment type="pathway">
    <text evidence="1">Amino-acid biosynthesis; L-methionine biosynthesis via salvage pathway; S-methyl-5-thio-alpha-D-ribose 1-phosphate from S-methyl-5'-thioadenosine (hydrolase route): step 1/2.</text>
</comment>
<evidence type="ECO:0000256" key="5">
    <source>
        <dbReference type="ARBA" id="ARBA00023167"/>
    </source>
</evidence>
<evidence type="ECO:0000256" key="3">
    <source>
        <dbReference type="ARBA" id="ARBA00022605"/>
    </source>
</evidence>
<dbReference type="RefSeq" id="WP_197114186.1">
    <property type="nucleotide sequence ID" value="NZ_JACBXQ010000001.1"/>
</dbReference>